<feature type="region of interest" description="Disordered" evidence="1">
    <location>
        <begin position="254"/>
        <end position="301"/>
    </location>
</feature>
<name>A0A1Y2H013_9FUNG</name>
<feature type="region of interest" description="Disordered" evidence="1">
    <location>
        <begin position="18"/>
        <end position="41"/>
    </location>
</feature>
<feature type="compositionally biased region" description="Basic and acidic residues" evidence="1">
    <location>
        <begin position="74"/>
        <end position="89"/>
    </location>
</feature>
<feature type="region of interest" description="Disordered" evidence="1">
    <location>
        <begin position="170"/>
        <end position="197"/>
    </location>
</feature>
<reference evidence="3 4" key="1">
    <citation type="submission" date="2016-07" db="EMBL/GenBank/DDBJ databases">
        <title>Pervasive Adenine N6-methylation of Active Genes in Fungi.</title>
        <authorList>
            <consortium name="DOE Joint Genome Institute"/>
            <person name="Mondo S.J."/>
            <person name="Dannebaum R.O."/>
            <person name="Kuo R.C."/>
            <person name="Labutti K."/>
            <person name="Haridas S."/>
            <person name="Kuo A."/>
            <person name="Salamov A."/>
            <person name="Ahrendt S.R."/>
            <person name="Lipzen A."/>
            <person name="Sullivan W."/>
            <person name="Andreopoulos W.B."/>
            <person name="Clum A."/>
            <person name="Lindquist E."/>
            <person name="Daum C."/>
            <person name="Ramamoorthy G.K."/>
            <person name="Gryganskyi A."/>
            <person name="Culley D."/>
            <person name="Magnuson J.K."/>
            <person name="James T.Y."/>
            <person name="O'Malley M.A."/>
            <person name="Stajich J.E."/>
            <person name="Spatafora J.W."/>
            <person name="Visel A."/>
            <person name="Grigoriev I.V."/>
        </authorList>
    </citation>
    <scope>NUCLEOTIDE SEQUENCE [LARGE SCALE GENOMIC DNA]</scope>
    <source>
        <strain evidence="3 4">NRRL 3116</strain>
    </source>
</reference>
<sequence length="1048" mass="117471">MSDESYVLIGTPLPQIKKTDIYGEPKKPNPTRDLEVRDEQGRRRFHGAFTGGFSAGYYNTVGSKEGWAPSEFVSSRDKRSERKIARPEDFMDEEDKQMLSDSARLVATSDFDTIGSSRRDLEHKRATARHMQESGGILGALPDTLIDDLVVPSSEPVGIRLLKRMGWKPGQGIGPRVSRRQRKPEDGPISDEDIPTNVSFAPIDSAIVIFTNKTNRQGLGYDPYRDAPEFDRSLQSEKESKYLSSQSEGKKATFGFGAFDDDDDEDDVYGSGPGPLRSFDLAMDLEDRPRSRRKSLDESKRFQPEGLSSICCSDGRRPLPGFVLAAAPSKPMKWYSAPKVPDDFVPHHIFPDDVKPVQQTNKHEQPKLTADDRALILGETPIDAPRRSVFEYMSAENKSHLDNILGFVMDTEGDKRLRKDHWEVPKIEKAAAEAALRGFIPFGDNIPKQNRYKQYLNIQAGILDEKIELVPGFSAEDMTKELNEFVQAARIFKPLSSSMANRFTAATKVIEFAQPTAGLRSAEDIKAAERSGAQKPVVEKIEVPKSQAARAAAMGMFGPLTRTVVDFYPSKLLCKRLNVPNPHPDHKGLGSEAVKDLLDKKTMERMMMNRIPGEGMAIENKSTKDQQQDIASGEQETEEAKPEMEPEVIQERPPMDIFKAIFDDSGSDTDTDLEADDPGFNQGNTTVEAAEKEKIPEPASEQGPGEPFRPVFTRKADRAGGLSASLPTRISQTRSSKPDLSHLDEDEEDADEIGPKLSIAKPKTTASKRTTSETDTRVSSQHEVEHTVTSEADSLTTEALRNKRDRSESPDGFIGPPAPELSQAQEKHTILDESSVSFGSKETDSHSLKRHRTLSPSSSHRPSSSYKEGSSSRHKSRSERSREQLSNSSKTRHRSTSRSRRKKSRHHDNAEDHNSESSDRDELTDHEDNTGRRRKHKESSSSSKSKSKRHREHRSRSRSRSPSSRSHKGDRDKDRERGKDRIRESDRSKRSKSGKYKSRHRDRAEKDEGSDMESLWVEKKVDIPISAEQLPPPPPSRPLHRVRASDFF</sequence>
<comment type="caution">
    <text evidence="3">The sequence shown here is derived from an EMBL/GenBank/DDBJ whole genome shotgun (WGS) entry which is preliminary data.</text>
</comment>
<proteinExistence type="predicted"/>
<organism evidence="3 4">
    <name type="scientific">Lobosporangium transversale</name>
    <dbReference type="NCBI Taxonomy" id="64571"/>
    <lineage>
        <taxon>Eukaryota</taxon>
        <taxon>Fungi</taxon>
        <taxon>Fungi incertae sedis</taxon>
        <taxon>Mucoromycota</taxon>
        <taxon>Mortierellomycotina</taxon>
        <taxon>Mortierellomycetes</taxon>
        <taxon>Mortierellales</taxon>
        <taxon>Mortierellaceae</taxon>
        <taxon>Lobosporangium</taxon>
    </lineage>
</organism>
<feature type="region of interest" description="Disordered" evidence="1">
    <location>
        <begin position="614"/>
        <end position="1048"/>
    </location>
</feature>
<dbReference type="GO" id="GO:0006397">
    <property type="term" value="P:mRNA processing"/>
    <property type="evidence" value="ECO:0007669"/>
    <property type="project" value="InterPro"/>
</dbReference>
<dbReference type="STRING" id="64571.A0A1Y2H013"/>
<dbReference type="PROSITE" id="PS50174">
    <property type="entry name" value="G_PATCH"/>
    <property type="match status" value="1"/>
</dbReference>
<evidence type="ECO:0000313" key="3">
    <source>
        <dbReference type="EMBL" id="ORZ27866.1"/>
    </source>
</evidence>
<dbReference type="AlphaFoldDB" id="A0A1Y2H013"/>
<feature type="compositionally biased region" description="Acidic residues" evidence="1">
    <location>
        <begin position="665"/>
        <end position="677"/>
    </location>
</feature>
<feature type="compositionally biased region" description="Polar residues" evidence="1">
    <location>
        <begin position="789"/>
        <end position="799"/>
    </location>
</feature>
<feature type="compositionally biased region" description="Acidic residues" evidence="1">
    <location>
        <begin position="259"/>
        <end position="268"/>
    </location>
</feature>
<dbReference type="GO" id="GO:0003723">
    <property type="term" value="F:RNA binding"/>
    <property type="evidence" value="ECO:0007669"/>
    <property type="project" value="TreeGrafter"/>
</dbReference>
<evidence type="ECO:0000256" key="1">
    <source>
        <dbReference type="SAM" id="MobiDB-lite"/>
    </source>
</evidence>
<feature type="compositionally biased region" description="Basic and acidic residues" evidence="1">
    <location>
        <begin position="770"/>
        <end position="788"/>
    </location>
</feature>
<dbReference type="InParanoid" id="A0A1Y2H013"/>
<feature type="compositionally biased region" description="Basic and acidic residues" evidence="1">
    <location>
        <begin position="907"/>
        <end position="931"/>
    </location>
</feature>
<feature type="compositionally biased region" description="Basic and acidic residues" evidence="1">
    <location>
        <begin position="800"/>
        <end position="809"/>
    </location>
</feature>
<feature type="compositionally biased region" description="Basic residues" evidence="1">
    <location>
        <begin position="989"/>
        <end position="1001"/>
    </location>
</feature>
<protein>
    <recommendedName>
        <fullName evidence="2">G-patch domain-containing protein</fullName>
    </recommendedName>
</protein>
<feature type="region of interest" description="Disordered" evidence="1">
    <location>
        <begin position="63"/>
        <end position="97"/>
    </location>
</feature>
<dbReference type="Pfam" id="PF07713">
    <property type="entry name" value="DUF1604"/>
    <property type="match status" value="1"/>
</dbReference>
<dbReference type="OrthoDB" id="20507at2759"/>
<dbReference type="GO" id="GO:0005634">
    <property type="term" value="C:nucleus"/>
    <property type="evidence" value="ECO:0007669"/>
    <property type="project" value="TreeGrafter"/>
</dbReference>
<feature type="compositionally biased region" description="Low complexity" evidence="1">
    <location>
        <begin position="855"/>
        <end position="865"/>
    </location>
</feature>
<dbReference type="PANTHER" id="PTHR13384:SF19">
    <property type="entry name" value="G PATCH DOMAIN-CONTAINING PROTEIN 1"/>
    <property type="match status" value="1"/>
</dbReference>
<feature type="compositionally biased region" description="Basic and acidic residues" evidence="1">
    <location>
        <begin position="967"/>
        <end position="988"/>
    </location>
</feature>
<evidence type="ECO:0000313" key="4">
    <source>
        <dbReference type="Proteomes" id="UP000193648"/>
    </source>
</evidence>
<dbReference type="GeneID" id="33571523"/>
<feature type="domain" description="G-patch" evidence="2">
    <location>
        <begin position="154"/>
        <end position="224"/>
    </location>
</feature>
<dbReference type="RefSeq" id="XP_021885569.1">
    <property type="nucleotide sequence ID" value="XM_022029680.1"/>
</dbReference>
<dbReference type="InterPro" id="IPR000467">
    <property type="entry name" value="G_patch_dom"/>
</dbReference>
<dbReference type="EMBL" id="MCFF01000003">
    <property type="protein sequence ID" value="ORZ27866.1"/>
    <property type="molecule type" value="Genomic_DNA"/>
</dbReference>
<gene>
    <name evidence="3" type="ORF">BCR41DRAFT_418855</name>
</gene>
<evidence type="ECO:0000259" key="2">
    <source>
        <dbReference type="PROSITE" id="PS50174"/>
    </source>
</evidence>
<dbReference type="Proteomes" id="UP000193648">
    <property type="component" value="Unassembled WGS sequence"/>
</dbReference>
<feature type="compositionally biased region" description="Basic and acidic residues" evidence="1">
    <location>
        <begin position="638"/>
        <end position="654"/>
    </location>
</feature>
<keyword evidence="4" id="KW-1185">Reference proteome</keyword>
<feature type="compositionally biased region" description="Basic residues" evidence="1">
    <location>
        <begin position="945"/>
        <end position="959"/>
    </location>
</feature>
<accession>A0A1Y2H013</accession>
<feature type="compositionally biased region" description="Basic and acidic residues" evidence="1">
    <location>
        <begin position="285"/>
        <end position="301"/>
    </location>
</feature>
<dbReference type="InterPro" id="IPR011666">
    <property type="entry name" value="DUF1604"/>
</dbReference>
<dbReference type="FunCoup" id="A0A1Y2H013">
    <property type="interactions" value="185"/>
</dbReference>
<dbReference type="Pfam" id="PF01585">
    <property type="entry name" value="G-patch"/>
    <property type="match status" value="1"/>
</dbReference>
<dbReference type="Pfam" id="PF26093">
    <property type="entry name" value="HTH_TGH"/>
    <property type="match status" value="1"/>
</dbReference>
<dbReference type="PANTHER" id="PTHR13384">
    <property type="entry name" value="G PATCH DOMAIN-CONTAINING PROTEIN 1"/>
    <property type="match status" value="1"/>
</dbReference>
<feature type="compositionally biased region" description="Basic residues" evidence="1">
    <location>
        <begin position="890"/>
        <end position="906"/>
    </location>
</feature>
<feature type="compositionally biased region" description="Polar residues" evidence="1">
    <location>
        <begin position="725"/>
        <end position="735"/>
    </location>
</feature>